<feature type="compositionally biased region" description="Low complexity" evidence="1">
    <location>
        <begin position="531"/>
        <end position="541"/>
    </location>
</feature>
<feature type="compositionally biased region" description="Low complexity" evidence="1">
    <location>
        <begin position="562"/>
        <end position="583"/>
    </location>
</feature>
<accession>A0A564YNT0</accession>
<evidence type="ECO:0008006" key="4">
    <source>
        <dbReference type="Google" id="ProtNLM"/>
    </source>
</evidence>
<dbReference type="Proteomes" id="UP000321570">
    <property type="component" value="Unassembled WGS sequence"/>
</dbReference>
<reference evidence="2 3" key="1">
    <citation type="submission" date="2019-07" db="EMBL/GenBank/DDBJ databases">
        <authorList>
            <person name="Jastrzebski P J."/>
            <person name="Paukszto L."/>
            <person name="Jastrzebski P J."/>
        </authorList>
    </citation>
    <scope>NUCLEOTIDE SEQUENCE [LARGE SCALE GENOMIC DNA]</scope>
    <source>
        <strain evidence="2 3">WMS-il1</strain>
    </source>
</reference>
<gene>
    <name evidence="2" type="ORF">WMSIL1_LOCUS7888</name>
</gene>
<feature type="compositionally biased region" description="Low complexity" evidence="1">
    <location>
        <begin position="506"/>
        <end position="517"/>
    </location>
</feature>
<name>A0A564YNT0_HYMDI</name>
<evidence type="ECO:0000313" key="3">
    <source>
        <dbReference type="Proteomes" id="UP000321570"/>
    </source>
</evidence>
<proteinExistence type="predicted"/>
<feature type="compositionally biased region" description="Basic residues" evidence="1">
    <location>
        <begin position="494"/>
        <end position="505"/>
    </location>
</feature>
<evidence type="ECO:0000313" key="2">
    <source>
        <dbReference type="EMBL" id="VUZ48639.1"/>
    </source>
</evidence>
<feature type="compositionally biased region" description="Low complexity" evidence="1">
    <location>
        <begin position="464"/>
        <end position="478"/>
    </location>
</feature>
<protein>
    <recommendedName>
        <fullName evidence="4">BCAS3 domain-containing protein</fullName>
    </recommendedName>
</protein>
<feature type="region of interest" description="Disordered" evidence="1">
    <location>
        <begin position="464"/>
        <end position="621"/>
    </location>
</feature>
<dbReference type="AlphaFoldDB" id="A0A564YNT0"/>
<dbReference type="EMBL" id="CABIJS010000299">
    <property type="protein sequence ID" value="VUZ48639.1"/>
    <property type="molecule type" value="Genomic_DNA"/>
</dbReference>
<evidence type="ECO:0000256" key="1">
    <source>
        <dbReference type="SAM" id="MobiDB-lite"/>
    </source>
</evidence>
<organism evidence="2 3">
    <name type="scientific">Hymenolepis diminuta</name>
    <name type="common">Rat tapeworm</name>
    <dbReference type="NCBI Taxonomy" id="6216"/>
    <lineage>
        <taxon>Eukaryota</taxon>
        <taxon>Metazoa</taxon>
        <taxon>Spiralia</taxon>
        <taxon>Lophotrochozoa</taxon>
        <taxon>Platyhelminthes</taxon>
        <taxon>Cestoda</taxon>
        <taxon>Eucestoda</taxon>
        <taxon>Cyclophyllidea</taxon>
        <taxon>Hymenolepididae</taxon>
        <taxon>Hymenolepis</taxon>
    </lineage>
</organism>
<sequence length="621" mass="66368">MPGRAPKPSCMAALRMAASFQSPICHVPHPQCAWPSTSSTSAGSQIKCQDGRASRYAKSLFVLTWDMHLVEYELVVTPSESDGKVSQESPIKLRCSPLGQWRLQSDTIPRMPPFPSAHLLVSLLSASSQLPAALLSQPSPLSANFSEDLASGRSGLTAAMEVPGRHRHTSEAQSTAPSSLPESVRSYRCISAACITAAPEGWAPSDAASYWCSQVEESTHQGPFRRIWMGPQFTFRSYPFESGEMPKTDSFLYKPTSSSNPCLSPSVIGGQCACTCSGGVASISASSLNEALCFADPRGDSSGAQQTPFCCESYHGSSLGGSLCSLTSRGYDGVAHSLAEAMQDDDSLARSAQQQLFLGGQQQQLNLITPSPMLINRSHSPAIGNTISSKLLSGKRDSLFLCESDFPEVESSAPAPISEKIESPTPLPNLPFPMDEPEIHTLATSEVATSLPFKMNLLGGTPFSEGSLSSSPSKSGACSLGGGVSGLQMSTSSKKTKKARKKASAKQKQLQEQQQKGQETEESPNASSINMVMSTSVTATMTRRDRRSSSKKAAAEEKKEVSASPPKKSQQLQPQSQWKQQKLSPKESSPSGLSLNRSISDEDDDDNNGGWAAEIERYSPY</sequence>
<feature type="region of interest" description="Disordered" evidence="1">
    <location>
        <begin position="410"/>
        <end position="436"/>
    </location>
</feature>
<keyword evidence="3" id="KW-1185">Reference proteome</keyword>
<feature type="compositionally biased region" description="Polar residues" evidence="1">
    <location>
        <begin position="587"/>
        <end position="598"/>
    </location>
</feature>